<gene>
    <name evidence="8" type="ORF">JXQ802_LOCUS58666</name>
    <name evidence="7" type="ORF">PYM288_LOCUS42028</name>
</gene>
<dbReference type="GO" id="GO:0006270">
    <property type="term" value="P:DNA replication initiation"/>
    <property type="evidence" value="ECO:0007669"/>
    <property type="project" value="TreeGrafter"/>
</dbReference>
<comment type="subcellular location">
    <subcellularLocation>
        <location evidence="1">Nucleus</location>
    </subcellularLocation>
</comment>
<dbReference type="Proteomes" id="UP000663854">
    <property type="component" value="Unassembled WGS sequence"/>
</dbReference>
<dbReference type="InterPro" id="IPR016722">
    <property type="entry name" value="DNA_pol_alpha_bsu"/>
</dbReference>
<organism evidence="7 9">
    <name type="scientific">Rotaria sordida</name>
    <dbReference type="NCBI Taxonomy" id="392033"/>
    <lineage>
        <taxon>Eukaryota</taxon>
        <taxon>Metazoa</taxon>
        <taxon>Spiralia</taxon>
        <taxon>Gnathifera</taxon>
        <taxon>Rotifera</taxon>
        <taxon>Eurotatoria</taxon>
        <taxon>Bdelloidea</taxon>
        <taxon>Philodinida</taxon>
        <taxon>Philodinidae</taxon>
        <taxon>Rotaria</taxon>
    </lineage>
</organism>
<protein>
    <recommendedName>
        <fullName evidence="3">DNA polymerase alpha subunit B</fullName>
    </recommendedName>
</protein>
<evidence type="ECO:0000256" key="1">
    <source>
        <dbReference type="ARBA" id="ARBA00004123"/>
    </source>
</evidence>
<evidence type="ECO:0000313" key="7">
    <source>
        <dbReference type="EMBL" id="CAF1562908.1"/>
    </source>
</evidence>
<evidence type="ECO:0000256" key="3">
    <source>
        <dbReference type="ARBA" id="ARBA00018596"/>
    </source>
</evidence>
<dbReference type="Pfam" id="PF04042">
    <property type="entry name" value="DNA_pol_E_B"/>
    <property type="match status" value="1"/>
</dbReference>
<dbReference type="PANTHER" id="PTHR23061:SF12">
    <property type="entry name" value="DNA POLYMERASE ALPHA SUBUNIT B"/>
    <property type="match status" value="1"/>
</dbReference>
<evidence type="ECO:0000256" key="2">
    <source>
        <dbReference type="ARBA" id="ARBA00007299"/>
    </source>
</evidence>
<feature type="domain" description="DNA polymerase alpha/delta/epsilon subunit B" evidence="6">
    <location>
        <begin position="2"/>
        <end position="56"/>
    </location>
</feature>
<keyword evidence="5" id="KW-0539">Nucleus</keyword>
<evidence type="ECO:0000313" key="10">
    <source>
        <dbReference type="Proteomes" id="UP000663870"/>
    </source>
</evidence>
<evidence type="ECO:0000313" key="9">
    <source>
        <dbReference type="Proteomes" id="UP000663854"/>
    </source>
</evidence>
<dbReference type="EMBL" id="CAJNOH010015352">
    <property type="protein sequence ID" value="CAF1562908.1"/>
    <property type="molecule type" value="Genomic_DNA"/>
</dbReference>
<keyword evidence="4" id="KW-0235">DNA replication</keyword>
<evidence type="ECO:0000256" key="4">
    <source>
        <dbReference type="ARBA" id="ARBA00022705"/>
    </source>
</evidence>
<evidence type="ECO:0000313" key="8">
    <source>
        <dbReference type="EMBL" id="CAF1677864.1"/>
    </source>
</evidence>
<proteinExistence type="inferred from homology"/>
<evidence type="ECO:0000259" key="6">
    <source>
        <dbReference type="Pfam" id="PF04042"/>
    </source>
</evidence>
<keyword evidence="10" id="KW-1185">Reference proteome</keyword>
<reference evidence="7" key="1">
    <citation type="submission" date="2021-02" db="EMBL/GenBank/DDBJ databases">
        <authorList>
            <person name="Nowell W R."/>
        </authorList>
    </citation>
    <scope>NUCLEOTIDE SEQUENCE</scope>
</reference>
<dbReference type="AlphaFoldDB" id="A0A815XX92"/>
<dbReference type="PANTHER" id="PTHR23061">
    <property type="entry name" value="DNA POLYMERASE 2 ALPHA 70 KDA SUBUNIT"/>
    <property type="match status" value="1"/>
</dbReference>
<comment type="similarity">
    <text evidence="2">Belongs to the DNA polymerase alpha subunit B family.</text>
</comment>
<evidence type="ECO:0000256" key="5">
    <source>
        <dbReference type="ARBA" id="ARBA00023242"/>
    </source>
</evidence>
<feature type="non-terminal residue" evidence="7">
    <location>
        <position position="1"/>
    </location>
</feature>
<dbReference type="InterPro" id="IPR007185">
    <property type="entry name" value="DNA_pol_a/d/e_bsu"/>
</dbReference>
<accession>A0A815XX92</accession>
<comment type="caution">
    <text evidence="7">The sequence shown here is derived from an EMBL/GenBank/DDBJ whole genome shotgun (WGS) entry which is preliminary data.</text>
</comment>
<name>A0A815XX92_9BILA</name>
<dbReference type="EMBL" id="CAJNOL010017272">
    <property type="protein sequence ID" value="CAF1677864.1"/>
    <property type="molecule type" value="Genomic_DNA"/>
</dbReference>
<feature type="non-terminal residue" evidence="7">
    <location>
        <position position="56"/>
    </location>
</feature>
<dbReference type="GO" id="GO:0005658">
    <property type="term" value="C:alpha DNA polymerase:primase complex"/>
    <property type="evidence" value="ECO:0007669"/>
    <property type="project" value="TreeGrafter"/>
</dbReference>
<dbReference type="GO" id="GO:0003677">
    <property type="term" value="F:DNA binding"/>
    <property type="evidence" value="ECO:0007669"/>
    <property type="project" value="InterPro"/>
</dbReference>
<dbReference type="Proteomes" id="UP000663870">
    <property type="component" value="Unassembled WGS sequence"/>
</dbReference>
<sequence length="56" mass="6690">RMCRLIRHLFQQHSFYPLIPPNESVSIEYEQAIEYAKIDSLPHLFITSSDLRPFIK</sequence>